<name>S9V0T4_9TRYP</name>
<feature type="transmembrane region" description="Helical" evidence="1">
    <location>
        <begin position="44"/>
        <end position="69"/>
    </location>
</feature>
<accession>S9V0T4</accession>
<evidence type="ECO:0000313" key="3">
    <source>
        <dbReference type="Proteomes" id="UP000015354"/>
    </source>
</evidence>
<evidence type="ECO:0000313" key="2">
    <source>
        <dbReference type="EMBL" id="EPY16425.1"/>
    </source>
</evidence>
<keyword evidence="1" id="KW-0472">Membrane</keyword>
<keyword evidence="3" id="KW-1185">Reference proteome</keyword>
<evidence type="ECO:0000256" key="1">
    <source>
        <dbReference type="SAM" id="Phobius"/>
    </source>
</evidence>
<comment type="caution">
    <text evidence="2">The sequence shown here is derived from an EMBL/GenBank/DDBJ whole genome shotgun (WGS) entry which is preliminary data.</text>
</comment>
<sequence length="73" mass="8483">MYVYYDRHDLSFLFFFSLVVCSFVRVCIRTLGTIIEAGSALFGVRVYIGAFSFLSVCVVFFFLCFFFSFHSLL</sequence>
<reference evidence="2 3" key="1">
    <citation type="journal article" date="2013" name="PLoS ONE">
        <title>Predicting the Proteins of Angomonas deanei, Strigomonas culicis and Their Respective Endosymbionts Reveals New Aspects of the Trypanosomatidae Family.</title>
        <authorList>
            <person name="Motta M.C."/>
            <person name="Martins A.C."/>
            <person name="de Souza S.S."/>
            <person name="Catta-Preta C.M."/>
            <person name="Silva R."/>
            <person name="Klein C.C."/>
            <person name="de Almeida L.G."/>
            <person name="de Lima Cunha O."/>
            <person name="Ciapina L.P."/>
            <person name="Brocchi M."/>
            <person name="Colabardini A.C."/>
            <person name="de Araujo Lima B."/>
            <person name="Machado C.R."/>
            <person name="de Almeida Soares C.M."/>
            <person name="Probst C.M."/>
            <person name="de Menezes C.B."/>
            <person name="Thompson C.E."/>
            <person name="Bartholomeu D.C."/>
            <person name="Gradia D.F."/>
            <person name="Pavoni D.P."/>
            <person name="Grisard E.C."/>
            <person name="Fantinatti-Garboggini F."/>
            <person name="Marchini F.K."/>
            <person name="Rodrigues-Luiz G.F."/>
            <person name="Wagner G."/>
            <person name="Goldman G.H."/>
            <person name="Fietto J.L."/>
            <person name="Elias M.C."/>
            <person name="Goldman M.H."/>
            <person name="Sagot M.F."/>
            <person name="Pereira M."/>
            <person name="Stoco P.H."/>
            <person name="de Mendonca-Neto R.P."/>
            <person name="Teixeira S.M."/>
            <person name="Maciel T.E."/>
            <person name="de Oliveira Mendes T.A."/>
            <person name="Urmenyi T.P."/>
            <person name="de Souza W."/>
            <person name="Schenkman S."/>
            <person name="de Vasconcelos A.T."/>
        </authorList>
    </citation>
    <scope>NUCLEOTIDE SEQUENCE [LARGE SCALE GENOMIC DNA]</scope>
</reference>
<dbReference type="AlphaFoldDB" id="S9V0T4"/>
<feature type="transmembrane region" description="Helical" evidence="1">
    <location>
        <begin position="12"/>
        <end position="32"/>
    </location>
</feature>
<proteinExistence type="predicted"/>
<protein>
    <submittedName>
        <fullName evidence="2">Uncharacterized protein</fullName>
    </submittedName>
</protein>
<dbReference type="Proteomes" id="UP000015354">
    <property type="component" value="Unassembled WGS sequence"/>
</dbReference>
<keyword evidence="1" id="KW-0812">Transmembrane</keyword>
<gene>
    <name evidence="2" type="ORF">STCU_11290</name>
</gene>
<organism evidence="2 3">
    <name type="scientific">Strigomonas culicis</name>
    <dbReference type="NCBI Taxonomy" id="28005"/>
    <lineage>
        <taxon>Eukaryota</taxon>
        <taxon>Discoba</taxon>
        <taxon>Euglenozoa</taxon>
        <taxon>Kinetoplastea</taxon>
        <taxon>Metakinetoplastina</taxon>
        <taxon>Trypanosomatida</taxon>
        <taxon>Trypanosomatidae</taxon>
        <taxon>Strigomonadinae</taxon>
        <taxon>Strigomonas</taxon>
    </lineage>
</organism>
<dbReference type="EMBL" id="ATMH01011196">
    <property type="protein sequence ID" value="EPY16425.1"/>
    <property type="molecule type" value="Genomic_DNA"/>
</dbReference>
<keyword evidence="1" id="KW-1133">Transmembrane helix</keyword>